<organism evidence="22 23">
    <name type="scientific">Holothuria leucospilota</name>
    <name type="common">Black long sea cucumber</name>
    <name type="synonym">Mertensiothuria leucospilota</name>
    <dbReference type="NCBI Taxonomy" id="206669"/>
    <lineage>
        <taxon>Eukaryota</taxon>
        <taxon>Metazoa</taxon>
        <taxon>Echinodermata</taxon>
        <taxon>Eleutherozoa</taxon>
        <taxon>Echinozoa</taxon>
        <taxon>Holothuroidea</taxon>
        <taxon>Aspidochirotacea</taxon>
        <taxon>Aspidochirotida</taxon>
        <taxon>Holothuriidae</taxon>
        <taxon>Holothuria</taxon>
    </lineage>
</organism>
<dbReference type="PIRSF" id="PIRSF039050">
    <property type="entry name" value="Ade_cyc"/>
    <property type="match status" value="1"/>
</dbReference>
<dbReference type="PANTHER" id="PTHR45627:SF12">
    <property type="entry name" value="ADENYLATE CYCLASE TYPE 2"/>
    <property type="match status" value="1"/>
</dbReference>
<feature type="binding site" evidence="17">
    <location>
        <begin position="397"/>
        <end position="399"/>
    </location>
    <ligand>
        <name>ATP</name>
        <dbReference type="ChEBI" id="CHEBI:30616"/>
    </ligand>
</feature>
<feature type="transmembrane region" description="Helical" evidence="20">
    <location>
        <begin position="115"/>
        <end position="135"/>
    </location>
</feature>
<gene>
    <name evidence="22" type="ORF">HOLleu_12187</name>
</gene>
<evidence type="ECO:0000256" key="4">
    <source>
        <dbReference type="ARBA" id="ARBA00012201"/>
    </source>
</evidence>
<feature type="binding site" evidence="17">
    <location>
        <position position="1096"/>
    </location>
    <ligand>
        <name>ATP</name>
        <dbReference type="ChEBI" id="CHEBI:30616"/>
    </ligand>
</feature>
<keyword evidence="8 16" id="KW-0547">Nucleotide-binding</keyword>
<dbReference type="GO" id="GO:0046872">
    <property type="term" value="F:metal ion binding"/>
    <property type="evidence" value="ECO:0007669"/>
    <property type="project" value="UniProtKB-KW"/>
</dbReference>
<dbReference type="GO" id="GO:0004016">
    <property type="term" value="F:adenylate cyclase activity"/>
    <property type="evidence" value="ECO:0007669"/>
    <property type="project" value="UniProtKB-EC"/>
</dbReference>
<dbReference type="InterPro" id="IPR001054">
    <property type="entry name" value="A/G_cyclase"/>
</dbReference>
<dbReference type="Pfam" id="PF06327">
    <property type="entry name" value="Adcy_cons_dom"/>
    <property type="match status" value="1"/>
</dbReference>
<dbReference type="PROSITE" id="PS00452">
    <property type="entry name" value="GUANYLATE_CYCLASE_1"/>
    <property type="match status" value="2"/>
</dbReference>
<accession>A0A9Q1HCV9</accession>
<keyword evidence="5 20" id="KW-0812">Transmembrane</keyword>
<feature type="binding site" evidence="17">
    <location>
        <position position="973"/>
    </location>
    <ligand>
        <name>ATP</name>
        <dbReference type="ChEBI" id="CHEBI:30616"/>
    </ligand>
</feature>
<dbReference type="Gene3D" id="3.30.70.1230">
    <property type="entry name" value="Nucleotide cyclase"/>
    <property type="match status" value="2"/>
</dbReference>
<evidence type="ECO:0000256" key="17">
    <source>
        <dbReference type="PIRSR" id="PIRSR039050-50"/>
    </source>
</evidence>
<keyword evidence="7" id="KW-0677">Repeat</keyword>
<keyword evidence="15 16" id="KW-0456">Lyase</keyword>
<feature type="binding site" evidence="17">
    <location>
        <position position="443"/>
    </location>
    <ligand>
        <name>ATP</name>
        <dbReference type="ChEBI" id="CHEBI:30616"/>
    </ligand>
</feature>
<evidence type="ECO:0000256" key="15">
    <source>
        <dbReference type="ARBA" id="ARBA00023239"/>
    </source>
</evidence>
<comment type="function">
    <text evidence="16">Catalyzes the formation of the signaling molecule cAMP in response to G-protein signaling.</text>
</comment>
<feature type="transmembrane region" description="Helical" evidence="20">
    <location>
        <begin position="77"/>
        <end position="95"/>
    </location>
</feature>
<dbReference type="Pfam" id="PF16214">
    <property type="entry name" value="AC_N"/>
    <property type="match status" value="1"/>
</dbReference>
<keyword evidence="13 16" id="KW-0472">Membrane</keyword>
<feature type="transmembrane region" description="Helical" evidence="20">
    <location>
        <begin position="743"/>
        <end position="766"/>
    </location>
</feature>
<evidence type="ECO:0000313" key="23">
    <source>
        <dbReference type="Proteomes" id="UP001152320"/>
    </source>
</evidence>
<reference evidence="22" key="1">
    <citation type="submission" date="2021-10" db="EMBL/GenBank/DDBJ databases">
        <title>Tropical sea cucumber genome reveals ecological adaptation and Cuvierian tubules defense mechanism.</title>
        <authorList>
            <person name="Chen T."/>
        </authorList>
    </citation>
    <scope>NUCLEOTIDE SEQUENCE</scope>
    <source>
        <strain evidence="22">Nanhai2018</strain>
        <tissue evidence="22">Muscle</tissue>
    </source>
</reference>
<evidence type="ECO:0000256" key="8">
    <source>
        <dbReference type="ARBA" id="ARBA00022741"/>
    </source>
</evidence>
<feature type="transmembrane region" description="Helical" evidence="20">
    <location>
        <begin position="772"/>
        <end position="792"/>
    </location>
</feature>
<dbReference type="GO" id="GO:0035556">
    <property type="term" value="P:intracellular signal transduction"/>
    <property type="evidence" value="ECO:0007669"/>
    <property type="project" value="InterPro"/>
</dbReference>
<dbReference type="PANTHER" id="PTHR45627">
    <property type="entry name" value="ADENYLATE CYCLASE TYPE 1"/>
    <property type="match status" value="1"/>
</dbReference>
<evidence type="ECO:0000256" key="20">
    <source>
        <dbReference type="SAM" id="Phobius"/>
    </source>
</evidence>
<evidence type="ECO:0000256" key="5">
    <source>
        <dbReference type="ARBA" id="ARBA00022692"/>
    </source>
</evidence>
<dbReference type="OrthoDB" id="10035433at2759"/>
<dbReference type="GO" id="GO:0006171">
    <property type="term" value="P:cAMP biosynthetic process"/>
    <property type="evidence" value="ECO:0007669"/>
    <property type="project" value="UniProtKB-KW"/>
</dbReference>
<keyword evidence="12 16" id="KW-0115">cAMP biosynthesis</keyword>
<dbReference type="GO" id="GO:0005524">
    <property type="term" value="F:ATP binding"/>
    <property type="evidence" value="ECO:0007669"/>
    <property type="project" value="UniProtKB-UniRule"/>
</dbReference>
<name>A0A9Q1HCV9_HOLLE</name>
<sequence length="1124" mass="127407">MFTNVIHTMDKEFYEMGDIHGHGDTVSFAPLEELVEEQEQTSQGCANCAFLRLKHKFRSMDLESLFIRYCTHLRKSLVGLLCLFGMIQVMARLVLCLLTNDYDKSFPSGYVVELLLTLALLMLLVFFIVTCADIVALKFYHLIGLFIWLSLMIAIYSVYAFHVQQHETVLNDLGLIIFTILTVYMMLPLSSKWALIAGWTTCVPHVFLMIAGNFWIPDDSFRNKTLNANGTVTQPIGCDSNFTIRFISSILLLGCANIIGFCHKLLLDVVLRKTFFDTRTCIESRVKLENEQAQQEQLLLSVLPAHLAAEMRNEMMERVRDPAMTPMPPRPNHSTTHFHNLYIKRHKNVSILYADIVGFTALASECSPPELVKTLNELFGKFDQLAEAHNCMRIKILGDCYYCVSGLPISRPGHAANCVQMGLDMCEAIKCVRDATDVNINMRVGVHTGNVLCGVLGLKKWQYDVWSHDVTLANHMESSGKPGRVHITKTTLDNLNGKYEVEPAYGRDRSDFIRELNMETYFIINPRSKLSQQNSGEAIMENGHNHQLQQMSNQRASKRMAKYLETWGVDKPFSMESSPLPKSIGLSGVTVLNTCLFPFTAAIHSARIHRQSFMFEKRVNERLMEAIEAINFKKPWTRSEDIHRGTMLFRQPNYEQKFSRLPDPLFRHALLALIIVLACIFVAQSLNYQEYFDALDYAIGVLSLLFLILLTTVAFSKTWKCLKDSPFQVFAKHLAKNKRLQKLLGSICLLLILLVSMMCLRSYHVSKIPPCIVLHPLSAMLGLASCLLFLHFGFRLKAAIMTLAVLMYCIVTLTVPKIRDSFGNSSSEIKLPVNCVAAVLHLVFLCFTLLLIDHRIEYTSRLGFLWQMKFRVEREEVETMESLNKVLLENMLPRHVAELFLKEKQFMRSNELYHESYNLVAVLFGSIPNFKEFYSENDINNEGLECLRLLNEIIADFDEILSKPKYSCVEKIKTIGSTYMAAAGLQQSQGTGSKQVLYYVGVLTEFAMALQDKLEQINKQAFNNFKLRIGINHGPLVAGVIGARKPQFDIWGNTVNVASRMDSTGVIGEIQVTEETAKVLTELGFNCVSRGYVTVKGKGQLRTYLVQRPSTSVQKAAHLSAVYT</sequence>
<dbReference type="InterPro" id="IPR029787">
    <property type="entry name" value="Nucleotide_cyclase"/>
</dbReference>
<keyword evidence="6 16" id="KW-0479">Metal-binding</keyword>
<dbReference type="PROSITE" id="PS50125">
    <property type="entry name" value="GUANYLATE_CYCLASE_2"/>
    <property type="match status" value="2"/>
</dbReference>
<dbReference type="InterPro" id="IPR032628">
    <property type="entry name" value="AC_N"/>
</dbReference>
<evidence type="ECO:0000256" key="11">
    <source>
        <dbReference type="ARBA" id="ARBA00022989"/>
    </source>
</evidence>
<feature type="binding site" evidence="18">
    <location>
        <position position="399"/>
    </location>
    <ligand>
        <name>Mg(2+)</name>
        <dbReference type="ChEBI" id="CHEBI:18420"/>
        <label>2</label>
        <note>catalytic</note>
    </ligand>
</feature>
<comment type="subcellular location">
    <subcellularLocation>
        <location evidence="3">Membrane</location>
        <topology evidence="3">Multi-pass membrane protein</topology>
    </subcellularLocation>
</comment>
<keyword evidence="18" id="KW-0464">Manganese</keyword>
<dbReference type="InterPro" id="IPR030672">
    <property type="entry name" value="Adcy"/>
</dbReference>
<evidence type="ECO:0000256" key="1">
    <source>
        <dbReference type="ARBA" id="ARBA00001593"/>
    </source>
</evidence>
<dbReference type="CDD" id="cd07302">
    <property type="entry name" value="CHD"/>
    <property type="match status" value="2"/>
</dbReference>
<feature type="transmembrane region" description="Helical" evidence="20">
    <location>
        <begin position="697"/>
        <end position="715"/>
    </location>
</feature>
<feature type="transmembrane region" description="Helical" evidence="20">
    <location>
        <begin position="665"/>
        <end position="685"/>
    </location>
</feature>
<evidence type="ECO:0000256" key="12">
    <source>
        <dbReference type="ARBA" id="ARBA00022998"/>
    </source>
</evidence>
<evidence type="ECO:0000256" key="6">
    <source>
        <dbReference type="ARBA" id="ARBA00022723"/>
    </source>
</evidence>
<feature type="transmembrane region" description="Helical" evidence="20">
    <location>
        <begin position="799"/>
        <end position="819"/>
    </location>
</feature>
<feature type="binding site" evidence="18">
    <location>
        <position position="356"/>
    </location>
    <ligand>
        <name>Mg(2+)</name>
        <dbReference type="ChEBI" id="CHEBI:18420"/>
        <label>2</label>
        <note>catalytic</note>
    </ligand>
</feature>
<comment type="cofactor">
    <cofactor evidence="18">
        <name>Mg(2+)</name>
        <dbReference type="ChEBI" id="CHEBI:18420"/>
    </cofactor>
    <cofactor evidence="18">
        <name>Mn(2+)</name>
        <dbReference type="ChEBI" id="CHEBI:29035"/>
    </cofactor>
    <text evidence="18">Binds 2 magnesium ions per subunit. Is also active with manganese (in vitro).</text>
</comment>
<feature type="binding site" evidence="17">
    <location>
        <begin position="1049"/>
        <end position="1051"/>
    </location>
    <ligand>
        <name>ATP</name>
        <dbReference type="ChEBI" id="CHEBI:30616"/>
    </ligand>
</feature>
<feature type="transmembrane region" description="Helical" evidence="20">
    <location>
        <begin position="194"/>
        <end position="216"/>
    </location>
</feature>
<dbReference type="InterPro" id="IPR009398">
    <property type="entry name" value="Adcy_conserved_dom"/>
</dbReference>
<dbReference type="FunFam" id="3.30.70.1230:FF:000001">
    <property type="entry name" value="Adenylate cyclase"/>
    <property type="match status" value="1"/>
</dbReference>
<feature type="transmembrane region" description="Helical" evidence="20">
    <location>
        <begin position="142"/>
        <end position="162"/>
    </location>
</feature>
<evidence type="ECO:0000259" key="21">
    <source>
        <dbReference type="PROSITE" id="PS50125"/>
    </source>
</evidence>
<evidence type="ECO:0000256" key="16">
    <source>
        <dbReference type="PIRNR" id="PIRNR039050"/>
    </source>
</evidence>
<feature type="binding site" evidence="17">
    <location>
        <begin position="355"/>
        <end position="360"/>
    </location>
    <ligand>
        <name>ATP</name>
        <dbReference type="ChEBI" id="CHEBI:30616"/>
    </ligand>
</feature>
<comment type="cofactor">
    <cofactor evidence="2">
        <name>Mn(2+)</name>
        <dbReference type="ChEBI" id="CHEBI:29035"/>
    </cofactor>
</comment>
<keyword evidence="9 16" id="KW-0067">ATP-binding</keyword>
<dbReference type="InterPro" id="IPR018297">
    <property type="entry name" value="A/G_cyclase_CS"/>
</dbReference>
<comment type="catalytic activity">
    <reaction evidence="1 16">
        <text>ATP = 3',5'-cyclic AMP + diphosphate</text>
        <dbReference type="Rhea" id="RHEA:15389"/>
        <dbReference type="ChEBI" id="CHEBI:30616"/>
        <dbReference type="ChEBI" id="CHEBI:33019"/>
        <dbReference type="ChEBI" id="CHEBI:58165"/>
        <dbReference type="EC" id="4.6.1.1"/>
    </reaction>
</comment>
<keyword evidence="14" id="KW-0325">Glycoprotein</keyword>
<dbReference type="FunFam" id="3.30.70.1230:FF:000014">
    <property type="entry name" value="adenylate cyclase type 9"/>
    <property type="match status" value="1"/>
</dbReference>
<dbReference type="GO" id="GO:0007193">
    <property type="term" value="P:adenylate cyclase-inhibiting G protein-coupled receptor signaling pathway"/>
    <property type="evidence" value="ECO:0007669"/>
    <property type="project" value="TreeGrafter"/>
</dbReference>
<evidence type="ECO:0000256" key="9">
    <source>
        <dbReference type="ARBA" id="ARBA00022840"/>
    </source>
</evidence>
<comment type="caution">
    <text evidence="22">The sequence shown here is derived from an EMBL/GenBank/DDBJ whole genome shotgun (WGS) entry which is preliminary data.</text>
</comment>
<feature type="binding site" evidence="18">
    <location>
        <position position="355"/>
    </location>
    <ligand>
        <name>Mg(2+)</name>
        <dbReference type="ChEBI" id="CHEBI:18420"/>
        <label>2</label>
        <note>catalytic</note>
    </ligand>
</feature>
<dbReference type="Proteomes" id="UP001152320">
    <property type="component" value="Chromosome 5"/>
</dbReference>
<keyword evidence="11 20" id="KW-1133">Transmembrane helix</keyword>
<keyword evidence="23" id="KW-1185">Reference proteome</keyword>
<dbReference type="AlphaFoldDB" id="A0A9Q1HCV9"/>
<evidence type="ECO:0000256" key="19">
    <source>
        <dbReference type="RuleBase" id="RU000405"/>
    </source>
</evidence>
<dbReference type="GO" id="GO:0005886">
    <property type="term" value="C:plasma membrane"/>
    <property type="evidence" value="ECO:0007669"/>
    <property type="project" value="InterPro"/>
</dbReference>
<evidence type="ECO:0000256" key="14">
    <source>
        <dbReference type="ARBA" id="ARBA00023180"/>
    </source>
</evidence>
<feature type="binding site" evidence="17">
    <location>
        <begin position="1056"/>
        <end position="1060"/>
    </location>
    <ligand>
        <name>ATP</name>
        <dbReference type="ChEBI" id="CHEBI:30616"/>
    </ligand>
</feature>
<evidence type="ECO:0000256" key="18">
    <source>
        <dbReference type="PIRSR" id="PIRSR039050-51"/>
    </source>
</evidence>
<evidence type="ECO:0000256" key="10">
    <source>
        <dbReference type="ARBA" id="ARBA00022842"/>
    </source>
</evidence>
<dbReference type="EC" id="4.6.1.1" evidence="4 16"/>
<protein>
    <recommendedName>
        <fullName evidence="4 16">adenylate cyclase</fullName>
        <ecNumber evidence="4 16">4.6.1.1</ecNumber>
    </recommendedName>
</protein>
<evidence type="ECO:0000313" key="22">
    <source>
        <dbReference type="EMBL" id="KAJ8041385.1"/>
    </source>
</evidence>
<feature type="transmembrane region" description="Helical" evidence="20">
    <location>
        <begin position="831"/>
        <end position="852"/>
    </location>
</feature>
<feature type="domain" description="Guanylate cyclase" evidence="21">
    <location>
        <begin position="921"/>
        <end position="1062"/>
    </location>
</feature>
<feature type="domain" description="Guanylate cyclase" evidence="21">
    <location>
        <begin position="350"/>
        <end position="477"/>
    </location>
</feature>
<evidence type="ECO:0000256" key="3">
    <source>
        <dbReference type="ARBA" id="ARBA00004141"/>
    </source>
</evidence>
<feature type="binding site" evidence="18">
    <location>
        <position position="399"/>
    </location>
    <ligand>
        <name>Mg(2+)</name>
        <dbReference type="ChEBI" id="CHEBI:18420"/>
        <label>1</label>
        <note>catalytic</note>
    </ligand>
</feature>
<evidence type="ECO:0000256" key="2">
    <source>
        <dbReference type="ARBA" id="ARBA00001936"/>
    </source>
</evidence>
<feature type="transmembrane region" description="Helical" evidence="20">
    <location>
        <begin position="168"/>
        <end position="187"/>
    </location>
</feature>
<dbReference type="SMART" id="SM00044">
    <property type="entry name" value="CYCc"/>
    <property type="match status" value="2"/>
</dbReference>
<evidence type="ECO:0000256" key="7">
    <source>
        <dbReference type="ARBA" id="ARBA00022737"/>
    </source>
</evidence>
<dbReference type="GO" id="GO:0007189">
    <property type="term" value="P:adenylate cyclase-activating G protein-coupled receptor signaling pathway"/>
    <property type="evidence" value="ECO:0007669"/>
    <property type="project" value="TreeGrafter"/>
</dbReference>
<proteinExistence type="inferred from homology"/>
<keyword evidence="10 16" id="KW-0460">Magnesium</keyword>
<dbReference type="EMBL" id="JAIZAY010000005">
    <property type="protein sequence ID" value="KAJ8041385.1"/>
    <property type="molecule type" value="Genomic_DNA"/>
</dbReference>
<comment type="similarity">
    <text evidence="16 19">Belongs to the adenylyl cyclase class-4/guanylyl cyclase family.</text>
</comment>
<evidence type="ECO:0000256" key="13">
    <source>
        <dbReference type="ARBA" id="ARBA00023136"/>
    </source>
</evidence>
<dbReference type="Pfam" id="PF00211">
    <property type="entry name" value="Guanylate_cyc"/>
    <property type="match status" value="2"/>
</dbReference>
<feature type="binding site" evidence="18">
    <location>
        <position position="355"/>
    </location>
    <ligand>
        <name>Mg(2+)</name>
        <dbReference type="ChEBI" id="CHEBI:18420"/>
        <label>1</label>
        <note>catalytic</note>
    </ligand>
</feature>
<dbReference type="SUPFAM" id="SSF55073">
    <property type="entry name" value="Nucleotide cyclase"/>
    <property type="match status" value="2"/>
</dbReference>